<accession>A0ABT6LZ23</accession>
<dbReference type="EMBL" id="JARXVH010000023">
    <property type="protein sequence ID" value="MDH6221557.1"/>
    <property type="molecule type" value="Genomic_DNA"/>
</dbReference>
<keyword evidence="2" id="KW-1185">Reference proteome</keyword>
<organism evidence="1 2">
    <name type="scientific">Streptomyces pseudovenezuelae</name>
    <dbReference type="NCBI Taxonomy" id="67350"/>
    <lineage>
        <taxon>Bacteria</taxon>
        <taxon>Bacillati</taxon>
        <taxon>Actinomycetota</taxon>
        <taxon>Actinomycetes</taxon>
        <taxon>Kitasatosporales</taxon>
        <taxon>Streptomycetaceae</taxon>
        <taxon>Streptomyces</taxon>
        <taxon>Streptomyces aurantiacus group</taxon>
    </lineage>
</organism>
<protein>
    <submittedName>
        <fullName evidence="1">Uncharacterized protein</fullName>
    </submittedName>
</protein>
<evidence type="ECO:0000313" key="2">
    <source>
        <dbReference type="Proteomes" id="UP001160499"/>
    </source>
</evidence>
<evidence type="ECO:0000313" key="1">
    <source>
        <dbReference type="EMBL" id="MDH6221557.1"/>
    </source>
</evidence>
<name>A0ABT6LZ23_9ACTN</name>
<gene>
    <name evidence="1" type="ORF">M2283_008904</name>
</gene>
<dbReference type="RefSeq" id="WP_280882264.1">
    <property type="nucleotide sequence ID" value="NZ_JARXVH010000023.1"/>
</dbReference>
<reference evidence="1 2" key="1">
    <citation type="submission" date="2023-04" db="EMBL/GenBank/DDBJ databases">
        <title>Forest soil microbial communities from Buena Vista Peninsula, Colon Province, Panama.</title>
        <authorList>
            <person name="Bouskill N."/>
        </authorList>
    </citation>
    <scope>NUCLEOTIDE SEQUENCE [LARGE SCALE GENOMIC DNA]</scope>
    <source>
        <strain evidence="1 2">GGS1</strain>
    </source>
</reference>
<proteinExistence type="predicted"/>
<dbReference type="Proteomes" id="UP001160499">
    <property type="component" value="Unassembled WGS sequence"/>
</dbReference>
<sequence>MRTPQLTAEASLGPALHTYAAVQGGPTAVGGGAVVQAGFLDIFSDVLGKVPCLLSCGVPNALSIATQCGFDPACWLSKAPSAGLDCIRSCLG</sequence>
<comment type="caution">
    <text evidence="1">The sequence shown here is derived from an EMBL/GenBank/DDBJ whole genome shotgun (WGS) entry which is preliminary data.</text>
</comment>